<reference evidence="5 6" key="1">
    <citation type="submission" date="2017-09" db="EMBL/GenBank/DDBJ databases">
        <title>Biodiversity and function of Thalassospira species in the particle-attached aromatic-hydrocarbon-degrading consortia from the surface seawater of the South China Sea.</title>
        <authorList>
            <person name="Dong C."/>
            <person name="Liu R."/>
            <person name="Shao Z."/>
        </authorList>
    </citation>
    <scope>NUCLEOTIDE SEQUENCE [LARGE SCALE GENOMIC DNA]</scope>
    <source>
        <strain evidence="5 6">CSC1P2</strain>
    </source>
</reference>
<name>A0A2N3KSX4_9PROT</name>
<evidence type="ECO:0000256" key="1">
    <source>
        <dbReference type="ARBA" id="ARBA00022737"/>
    </source>
</evidence>
<feature type="region of interest" description="Disordered" evidence="4">
    <location>
        <begin position="1"/>
        <end position="41"/>
    </location>
</feature>
<dbReference type="Pfam" id="PF13424">
    <property type="entry name" value="TPR_12"/>
    <property type="match status" value="1"/>
</dbReference>
<dbReference type="Gene3D" id="3.40.50.2000">
    <property type="entry name" value="Glycogen Phosphorylase B"/>
    <property type="match status" value="1"/>
</dbReference>
<dbReference type="Gene3D" id="1.25.40.10">
    <property type="entry name" value="Tetratricopeptide repeat domain"/>
    <property type="match status" value="2"/>
</dbReference>
<dbReference type="SMART" id="SM00028">
    <property type="entry name" value="TPR"/>
    <property type="match status" value="4"/>
</dbReference>
<organism evidence="5 6">
    <name type="scientific">Thalassospira marina</name>
    <dbReference type="NCBI Taxonomy" id="2048283"/>
    <lineage>
        <taxon>Bacteria</taxon>
        <taxon>Pseudomonadati</taxon>
        <taxon>Pseudomonadota</taxon>
        <taxon>Alphaproteobacteria</taxon>
        <taxon>Rhodospirillales</taxon>
        <taxon>Thalassospiraceae</taxon>
        <taxon>Thalassospira</taxon>
    </lineage>
</organism>
<dbReference type="GO" id="GO:0016740">
    <property type="term" value="F:transferase activity"/>
    <property type="evidence" value="ECO:0007669"/>
    <property type="project" value="UniProtKB-KW"/>
</dbReference>
<dbReference type="PROSITE" id="PS50005">
    <property type="entry name" value="TPR"/>
    <property type="match status" value="2"/>
</dbReference>
<keyword evidence="5" id="KW-0808">Transferase</keyword>
<dbReference type="PANTHER" id="PTHR44943">
    <property type="entry name" value="CELLULOSE SYNTHASE OPERON PROTEIN C"/>
    <property type="match status" value="1"/>
</dbReference>
<feature type="compositionally biased region" description="Low complexity" evidence="4">
    <location>
        <begin position="11"/>
        <end position="26"/>
    </location>
</feature>
<dbReference type="SUPFAM" id="SSF48452">
    <property type="entry name" value="TPR-like"/>
    <property type="match status" value="1"/>
</dbReference>
<evidence type="ECO:0000313" key="6">
    <source>
        <dbReference type="Proteomes" id="UP000233597"/>
    </source>
</evidence>
<dbReference type="InterPro" id="IPR011990">
    <property type="entry name" value="TPR-like_helical_dom_sf"/>
</dbReference>
<protein>
    <submittedName>
        <fullName evidence="5">Glycosyltransferase</fullName>
    </submittedName>
</protein>
<feature type="compositionally biased region" description="Basic residues" evidence="4">
    <location>
        <begin position="1"/>
        <end position="10"/>
    </location>
</feature>
<evidence type="ECO:0000313" key="5">
    <source>
        <dbReference type="EMBL" id="PKR53689.1"/>
    </source>
</evidence>
<keyword evidence="2 3" id="KW-0802">TPR repeat</keyword>
<dbReference type="SUPFAM" id="SSF53756">
    <property type="entry name" value="UDP-Glycosyltransferase/glycogen phosphorylase"/>
    <property type="match status" value="1"/>
</dbReference>
<dbReference type="InterPro" id="IPR019734">
    <property type="entry name" value="TPR_rpt"/>
</dbReference>
<sequence>MAKSKSKAAKRASQTAKTRAATKTATVADAPSAPITPPLAENAPIQSLGTVAASSVATDGEVSGSVAKVAQTGTTLSSGVLAAPSPAPGNTGDAHGAQKGAAGGGGSAPAATSQQRKLTVHRGGVPSDNLFTRAVAAHRAGRLDEAITLYGAILRTRPDQPDILNNLGVALRRSKQFDAAMVAYRRSAALRPENAGLWSNMGNCLREMMRFDEARSAHEQSLRRDANDKSHLFNAGLVYRDLNRFAEAIDYFNRALAIDPNYTEALWDRSLAYLALGQYEAGWKAYEVRRRLADNPIRPLPGVPEWDGKGDLRGKTLLLRAEQGFGDMIQFARFIPLVAKKAAHVIVECRKEMLGIMQTVPGVGQVVEKGVTPPKFDLHAPLLSLPYLLDIGARDLFSASASPYISAPRKMTLAGIPGDIALKVGIIWAGKLNPRDRSCPLEKFMGLMGMPGAAFFSFQIDDRRADIANLGASAFIHDLGDRIGDFGDSAALMSEMDLIITIDSAPAHLAGALGLPVWMLQLFTTDWRWMVDRTDSPWYPTMRIYRQQQPNNWDAPFAALQQDFETLLTARKSAVKNS</sequence>
<gene>
    <name evidence="5" type="ORF">COO20_13230</name>
</gene>
<dbReference type="InterPro" id="IPR051685">
    <property type="entry name" value="Ycf3/AcsC/BcsC/TPR_MFPF"/>
</dbReference>
<feature type="repeat" description="TPR" evidence="3">
    <location>
        <begin position="229"/>
        <end position="262"/>
    </location>
</feature>
<feature type="region of interest" description="Disordered" evidence="4">
    <location>
        <begin position="78"/>
        <end position="124"/>
    </location>
</feature>
<dbReference type="EMBL" id="NWTK01000008">
    <property type="protein sequence ID" value="PKR53689.1"/>
    <property type="molecule type" value="Genomic_DNA"/>
</dbReference>
<dbReference type="RefSeq" id="WP_101267654.1">
    <property type="nucleotide sequence ID" value="NZ_NWTK01000008.1"/>
</dbReference>
<dbReference type="AlphaFoldDB" id="A0A2N3KSX4"/>
<dbReference type="OrthoDB" id="6193797at2"/>
<proteinExistence type="predicted"/>
<evidence type="ECO:0000256" key="3">
    <source>
        <dbReference type="PROSITE-ProRule" id="PRU00339"/>
    </source>
</evidence>
<comment type="caution">
    <text evidence="5">The sequence shown here is derived from an EMBL/GenBank/DDBJ whole genome shotgun (WGS) entry which is preliminary data.</text>
</comment>
<dbReference type="Proteomes" id="UP000233597">
    <property type="component" value="Unassembled WGS sequence"/>
</dbReference>
<dbReference type="PROSITE" id="PS50293">
    <property type="entry name" value="TPR_REGION"/>
    <property type="match status" value="1"/>
</dbReference>
<dbReference type="Pfam" id="PF13432">
    <property type="entry name" value="TPR_16"/>
    <property type="match status" value="1"/>
</dbReference>
<evidence type="ECO:0000256" key="4">
    <source>
        <dbReference type="SAM" id="MobiDB-lite"/>
    </source>
</evidence>
<keyword evidence="1" id="KW-0677">Repeat</keyword>
<dbReference type="PANTHER" id="PTHR44943:SF8">
    <property type="entry name" value="TPR REPEAT-CONTAINING PROTEIN MJ0263"/>
    <property type="match status" value="1"/>
</dbReference>
<feature type="repeat" description="TPR" evidence="3">
    <location>
        <begin position="161"/>
        <end position="194"/>
    </location>
</feature>
<evidence type="ECO:0000256" key="2">
    <source>
        <dbReference type="ARBA" id="ARBA00022803"/>
    </source>
</evidence>
<accession>A0A2N3KSX4</accession>